<gene>
    <name evidence="1" type="ORF">POSPLADRAFT_1155310</name>
</gene>
<sequence length="96" mass="10611">ACKLGRASSRGLEAPIVVYNDPARSRGQTRSLCRCTGCSNTIASARLGVYYLAKLWGQLEARCSLRWCECRDLGSSDRGKTKCWGRLTYLTEAMVS</sequence>
<organism evidence="1 2">
    <name type="scientific">Postia placenta MAD-698-R-SB12</name>
    <dbReference type="NCBI Taxonomy" id="670580"/>
    <lineage>
        <taxon>Eukaryota</taxon>
        <taxon>Fungi</taxon>
        <taxon>Dikarya</taxon>
        <taxon>Basidiomycota</taxon>
        <taxon>Agaricomycotina</taxon>
        <taxon>Agaricomycetes</taxon>
        <taxon>Polyporales</taxon>
        <taxon>Adustoporiaceae</taxon>
        <taxon>Rhodonia</taxon>
    </lineage>
</organism>
<feature type="non-terminal residue" evidence="1">
    <location>
        <position position="1"/>
    </location>
</feature>
<reference evidence="1 2" key="1">
    <citation type="submission" date="2017-04" db="EMBL/GenBank/DDBJ databases">
        <title>Genome Sequence of the Model Brown-Rot Fungus Postia placenta SB12.</title>
        <authorList>
            <consortium name="DOE Joint Genome Institute"/>
            <person name="Gaskell J."/>
            <person name="Kersten P."/>
            <person name="Larrondo L.F."/>
            <person name="Canessa P."/>
            <person name="Martinez D."/>
            <person name="Hibbett D."/>
            <person name="Schmoll M."/>
            <person name="Kubicek C.P."/>
            <person name="Martinez A.T."/>
            <person name="Yadav J."/>
            <person name="Master E."/>
            <person name="Magnuson J.K."/>
            <person name="James T."/>
            <person name="Yaver D."/>
            <person name="Berka R."/>
            <person name="Labutti K."/>
            <person name="Lipzen A."/>
            <person name="Aerts A."/>
            <person name="Barry K."/>
            <person name="Henrissat B."/>
            <person name="Blanchette R."/>
            <person name="Grigoriev I."/>
            <person name="Cullen D."/>
        </authorList>
    </citation>
    <scope>NUCLEOTIDE SEQUENCE [LARGE SCALE GENOMIC DNA]</scope>
    <source>
        <strain evidence="1 2">MAD-698-R-SB12</strain>
    </source>
</reference>
<name>A0A1X6MPH7_9APHY</name>
<keyword evidence="2" id="KW-1185">Reference proteome</keyword>
<protein>
    <submittedName>
        <fullName evidence="1">Uncharacterized protein</fullName>
    </submittedName>
</protein>
<evidence type="ECO:0000313" key="2">
    <source>
        <dbReference type="Proteomes" id="UP000194127"/>
    </source>
</evidence>
<dbReference type="RefSeq" id="XP_024334837.1">
    <property type="nucleotide sequence ID" value="XM_024486932.1"/>
</dbReference>
<proteinExistence type="predicted"/>
<accession>A0A1X6MPH7</accession>
<dbReference type="Proteomes" id="UP000194127">
    <property type="component" value="Unassembled WGS sequence"/>
</dbReference>
<dbReference type="EMBL" id="KZ110606">
    <property type="protein sequence ID" value="OSX58043.1"/>
    <property type="molecule type" value="Genomic_DNA"/>
</dbReference>
<evidence type="ECO:0000313" key="1">
    <source>
        <dbReference type="EMBL" id="OSX58043.1"/>
    </source>
</evidence>
<dbReference type="GeneID" id="36331881"/>
<dbReference type="AlphaFoldDB" id="A0A1X6MPH7"/>